<dbReference type="Gene3D" id="2.60.110.10">
    <property type="entry name" value="Thaumatin"/>
    <property type="match status" value="1"/>
</dbReference>
<keyword evidence="2" id="KW-1133">Transmembrane helix</keyword>
<name>A0A6G9H1M7_9ACTN</name>
<feature type="region of interest" description="Disordered" evidence="1">
    <location>
        <begin position="65"/>
        <end position="131"/>
    </location>
</feature>
<evidence type="ECO:0000313" key="4">
    <source>
        <dbReference type="Proteomes" id="UP000501179"/>
    </source>
</evidence>
<dbReference type="InterPro" id="IPR017949">
    <property type="entry name" value="Thaumatin_CS"/>
</dbReference>
<dbReference type="EMBL" id="CP050177">
    <property type="protein sequence ID" value="QIQ04189.1"/>
    <property type="molecule type" value="Genomic_DNA"/>
</dbReference>
<reference evidence="3 4" key="1">
    <citation type="submission" date="2020-03" db="EMBL/GenBank/DDBJ databases">
        <title>A novel species.</title>
        <authorList>
            <person name="Gao J."/>
        </authorList>
    </citation>
    <scope>NUCLEOTIDE SEQUENCE [LARGE SCALE GENOMIC DNA]</scope>
    <source>
        <strain evidence="3 4">QMT-12</strain>
    </source>
</reference>
<dbReference type="RefSeq" id="WP_167031475.1">
    <property type="nucleotide sequence ID" value="NZ_CP050177.1"/>
</dbReference>
<feature type="transmembrane region" description="Helical" evidence="2">
    <location>
        <begin position="16"/>
        <end position="36"/>
    </location>
</feature>
<keyword evidence="2" id="KW-0812">Transmembrane</keyword>
<gene>
    <name evidence="3" type="ORF">HA039_19425</name>
</gene>
<proteinExistence type="predicted"/>
<organism evidence="3 4">
    <name type="scientific">Streptomyces liangshanensis</name>
    <dbReference type="NCBI Taxonomy" id="2717324"/>
    <lineage>
        <taxon>Bacteria</taxon>
        <taxon>Bacillati</taxon>
        <taxon>Actinomycetota</taxon>
        <taxon>Actinomycetes</taxon>
        <taxon>Kitasatosporales</taxon>
        <taxon>Streptomycetaceae</taxon>
        <taxon>Streptomyces</taxon>
    </lineage>
</organism>
<dbReference type="KEGG" id="slia:HA039_19425"/>
<dbReference type="InterPro" id="IPR001938">
    <property type="entry name" value="Thaumatin"/>
</dbReference>
<accession>A0A6G9H1M7</accession>
<sequence length="364" mass="37198">MAGTRHRAERTRSGRGWWAGGAGVVVAGAAVVALTWSSLFGGGAGVDSVRSAGVPEASPTVVLPSVSASAPADSPSPSVSGTSKPKPKKKAVAAKTGAAKVEGGESAGPRKSKVGASGGQESAGGVERRGTADTRVVSFVNKESETVWVAALGSPEHPLAATGWKLAPGQRVSVDVPSGWVGRFWGRTGCSFDGAGNGHCETGDCAGGFQCTGSGATPATLAEFALSAPKPGAMDFYDVSMVDGSNLPMYINITRGDTTDPVSASGCVAAGCTKPVACPEKMRFTAGGRVVGCTNPCTAFGGKTYCCEDEWAGRENCVPSRWPVDYTQVFKRAEPYAYSYAFDDSATMPCKGSCDYRVTFGVTT</sequence>
<dbReference type="PRINTS" id="PR00347">
    <property type="entry name" value="THAUMATIN"/>
</dbReference>
<dbReference type="AlphaFoldDB" id="A0A6G9H1M7"/>
<evidence type="ECO:0000256" key="2">
    <source>
        <dbReference type="SAM" id="Phobius"/>
    </source>
</evidence>
<dbReference type="Proteomes" id="UP000501179">
    <property type="component" value="Chromosome"/>
</dbReference>
<dbReference type="PROSITE" id="PS51367">
    <property type="entry name" value="THAUMATIN_2"/>
    <property type="match status" value="1"/>
</dbReference>
<evidence type="ECO:0000256" key="1">
    <source>
        <dbReference type="SAM" id="MobiDB-lite"/>
    </source>
</evidence>
<dbReference type="PROSITE" id="PS00316">
    <property type="entry name" value="THAUMATIN_1"/>
    <property type="match status" value="1"/>
</dbReference>
<keyword evidence="4" id="KW-1185">Reference proteome</keyword>
<dbReference type="Pfam" id="PF00314">
    <property type="entry name" value="Thaumatin"/>
    <property type="match status" value="1"/>
</dbReference>
<dbReference type="InterPro" id="IPR037176">
    <property type="entry name" value="Osmotin/thaumatin-like_sf"/>
</dbReference>
<protein>
    <submittedName>
        <fullName evidence="3">Thaumatin family protein</fullName>
    </submittedName>
</protein>
<feature type="compositionally biased region" description="Low complexity" evidence="1">
    <location>
        <begin position="65"/>
        <end position="84"/>
    </location>
</feature>
<keyword evidence="2" id="KW-0472">Membrane</keyword>
<evidence type="ECO:0000313" key="3">
    <source>
        <dbReference type="EMBL" id="QIQ04189.1"/>
    </source>
</evidence>
<dbReference type="PANTHER" id="PTHR31048">
    <property type="entry name" value="OS03G0233200 PROTEIN"/>
    <property type="match status" value="1"/>
</dbReference>
<dbReference type="SUPFAM" id="SSF49870">
    <property type="entry name" value="Osmotin, thaumatin-like protein"/>
    <property type="match status" value="1"/>
</dbReference>
<dbReference type="SMART" id="SM00205">
    <property type="entry name" value="THN"/>
    <property type="match status" value="1"/>
</dbReference>
<dbReference type="FunFam" id="2.60.110.10:FF:000004">
    <property type="entry name" value="THAUMATIN-LIKE PROTEIN 1"/>
    <property type="match status" value="1"/>
</dbReference>